<evidence type="ECO:0000256" key="2">
    <source>
        <dbReference type="ARBA" id="ARBA00022490"/>
    </source>
</evidence>
<keyword evidence="5 8" id="KW-0227">DNA damage</keyword>
<dbReference type="InterPro" id="IPR014048">
    <property type="entry name" value="MethylDNA_cys_MeTrfase_DNA-bd"/>
</dbReference>
<dbReference type="NCBIfam" id="TIGR00589">
    <property type="entry name" value="ogt"/>
    <property type="match status" value="1"/>
</dbReference>
<dbReference type="InterPro" id="IPR036631">
    <property type="entry name" value="MGMT_N_sf"/>
</dbReference>
<keyword evidence="3 8" id="KW-0489">Methyltransferase</keyword>
<protein>
    <recommendedName>
        <fullName evidence="8">Methylated-DNA--protein-cysteine methyltransferase</fullName>
        <ecNumber evidence="8">2.1.1.63</ecNumber>
    </recommendedName>
    <alternativeName>
        <fullName evidence="8">6-O-methylguanine-DNA methyltransferase</fullName>
        <shortName evidence="8">MGMT</shortName>
    </alternativeName>
    <alternativeName>
        <fullName evidence="8">O-6-methylguanine-DNA-alkyltransferase</fullName>
    </alternativeName>
</protein>
<dbReference type="HAMAP" id="MF_00772">
    <property type="entry name" value="OGT"/>
    <property type="match status" value="1"/>
</dbReference>
<sequence length="162" mass="18676">MYKYSEMKTDIFGTIYILAREMELVDISLSEEDWEVANKKYDASYAPDDATLVEIKNQLEEYFRGERKKFSFPIKFRGTVFQEQVWNELLNIPYGETRCYADIANAIDNPKAVRAVGQANRKNPIPIVVPCHRVIGKDRSLTGYTGTRTDLKEKLLELEGVL</sequence>
<dbReference type="PANTHER" id="PTHR10815">
    <property type="entry name" value="METHYLATED-DNA--PROTEIN-CYSTEINE METHYLTRANSFERASE"/>
    <property type="match status" value="1"/>
</dbReference>
<evidence type="ECO:0000256" key="1">
    <source>
        <dbReference type="ARBA" id="ARBA00001286"/>
    </source>
</evidence>
<dbReference type="Gene3D" id="1.10.10.10">
    <property type="entry name" value="Winged helix-like DNA-binding domain superfamily/Winged helix DNA-binding domain"/>
    <property type="match status" value="1"/>
</dbReference>
<evidence type="ECO:0000256" key="5">
    <source>
        <dbReference type="ARBA" id="ARBA00022763"/>
    </source>
</evidence>
<dbReference type="SUPFAM" id="SSF53155">
    <property type="entry name" value="Methylated DNA-protein cysteine methyltransferase domain"/>
    <property type="match status" value="1"/>
</dbReference>
<dbReference type="PROSITE" id="PS00374">
    <property type="entry name" value="MGMT"/>
    <property type="match status" value="1"/>
</dbReference>
<evidence type="ECO:0000256" key="7">
    <source>
        <dbReference type="ARBA" id="ARBA00049348"/>
    </source>
</evidence>
<comment type="caution">
    <text evidence="11">The sequence shown here is derived from an EMBL/GenBank/DDBJ whole genome shotgun (WGS) entry which is preliminary data.</text>
</comment>
<keyword evidence="12" id="KW-1185">Reference proteome</keyword>
<comment type="miscellaneous">
    <text evidence="8">This enzyme catalyzes only one turnover and therefore is not strictly catalytic. According to one definition, an enzyme is a biocatalyst that acts repeatedly and over many reaction cycles.</text>
</comment>
<comment type="catalytic activity">
    <reaction evidence="7 8">
        <text>a 6-O-methyl-2'-deoxyguanosine in DNA + L-cysteinyl-[protein] = S-methyl-L-cysteinyl-[protein] + a 2'-deoxyguanosine in DNA</text>
        <dbReference type="Rhea" id="RHEA:24000"/>
        <dbReference type="Rhea" id="RHEA-COMP:10131"/>
        <dbReference type="Rhea" id="RHEA-COMP:10132"/>
        <dbReference type="Rhea" id="RHEA-COMP:11367"/>
        <dbReference type="Rhea" id="RHEA-COMP:11368"/>
        <dbReference type="ChEBI" id="CHEBI:29950"/>
        <dbReference type="ChEBI" id="CHEBI:82612"/>
        <dbReference type="ChEBI" id="CHEBI:85445"/>
        <dbReference type="ChEBI" id="CHEBI:85448"/>
        <dbReference type="EC" id="2.1.1.63"/>
    </reaction>
</comment>
<keyword evidence="2 8" id="KW-0963">Cytoplasm</keyword>
<dbReference type="GO" id="GO:0032259">
    <property type="term" value="P:methylation"/>
    <property type="evidence" value="ECO:0007669"/>
    <property type="project" value="UniProtKB-KW"/>
</dbReference>
<dbReference type="InterPro" id="IPR001497">
    <property type="entry name" value="MethylDNA_cys_MeTrfase_AS"/>
</dbReference>
<keyword evidence="6 8" id="KW-0234">DNA repair</keyword>
<dbReference type="Pfam" id="PF02870">
    <property type="entry name" value="Methyltransf_1N"/>
    <property type="match status" value="1"/>
</dbReference>
<accession>A0ABW4ML12</accession>
<evidence type="ECO:0000313" key="11">
    <source>
        <dbReference type="EMBL" id="MFD1778294.1"/>
    </source>
</evidence>
<organism evidence="11 12">
    <name type="scientific">Fredinandcohnia salidurans</name>
    <dbReference type="NCBI Taxonomy" id="2595041"/>
    <lineage>
        <taxon>Bacteria</taxon>
        <taxon>Bacillati</taxon>
        <taxon>Bacillota</taxon>
        <taxon>Bacilli</taxon>
        <taxon>Bacillales</taxon>
        <taxon>Bacillaceae</taxon>
        <taxon>Fredinandcohnia</taxon>
    </lineage>
</organism>
<dbReference type="GO" id="GO:0003908">
    <property type="term" value="F:methylated-DNA-[protein]-cysteine S-methyltransferase activity"/>
    <property type="evidence" value="ECO:0007669"/>
    <property type="project" value="UniProtKB-EC"/>
</dbReference>
<dbReference type="InterPro" id="IPR036388">
    <property type="entry name" value="WH-like_DNA-bd_sf"/>
</dbReference>
<feature type="domain" description="Methylguanine DNA methyltransferase ribonuclease-like" evidence="10">
    <location>
        <begin position="4"/>
        <end position="75"/>
    </location>
</feature>
<evidence type="ECO:0000259" key="10">
    <source>
        <dbReference type="Pfam" id="PF02870"/>
    </source>
</evidence>
<evidence type="ECO:0000256" key="3">
    <source>
        <dbReference type="ARBA" id="ARBA00022603"/>
    </source>
</evidence>
<dbReference type="Pfam" id="PF01035">
    <property type="entry name" value="DNA_binding_1"/>
    <property type="match status" value="1"/>
</dbReference>
<gene>
    <name evidence="11" type="ORF">ACFSFW_06410</name>
</gene>
<keyword evidence="4 8" id="KW-0808">Transferase</keyword>
<dbReference type="CDD" id="cd06445">
    <property type="entry name" value="ATase"/>
    <property type="match status" value="1"/>
</dbReference>
<reference evidence="12" key="1">
    <citation type="journal article" date="2019" name="Int. J. Syst. Evol. Microbiol.">
        <title>The Global Catalogue of Microorganisms (GCM) 10K type strain sequencing project: providing services to taxonomists for standard genome sequencing and annotation.</title>
        <authorList>
            <consortium name="The Broad Institute Genomics Platform"/>
            <consortium name="The Broad Institute Genome Sequencing Center for Infectious Disease"/>
            <person name="Wu L."/>
            <person name="Ma J."/>
        </authorList>
    </citation>
    <scope>NUCLEOTIDE SEQUENCE [LARGE SCALE GENOMIC DNA]</scope>
    <source>
        <strain evidence="12">CCUG 15531</strain>
    </source>
</reference>
<dbReference type="SUPFAM" id="SSF46767">
    <property type="entry name" value="Methylated DNA-protein cysteine methyltransferase, C-terminal domain"/>
    <property type="match status" value="1"/>
</dbReference>
<comment type="similarity">
    <text evidence="8">Belongs to the MGMT family.</text>
</comment>
<dbReference type="Gene3D" id="3.30.160.70">
    <property type="entry name" value="Methylated DNA-protein cysteine methyltransferase domain"/>
    <property type="match status" value="1"/>
</dbReference>
<dbReference type="EMBL" id="JBHUEK010000008">
    <property type="protein sequence ID" value="MFD1778294.1"/>
    <property type="molecule type" value="Genomic_DNA"/>
</dbReference>
<evidence type="ECO:0000313" key="12">
    <source>
        <dbReference type="Proteomes" id="UP001597227"/>
    </source>
</evidence>
<dbReference type="InterPro" id="IPR036217">
    <property type="entry name" value="MethylDNA_cys_MeTrfase_DNAb"/>
</dbReference>
<dbReference type="Proteomes" id="UP001597227">
    <property type="component" value="Unassembled WGS sequence"/>
</dbReference>
<comment type="subcellular location">
    <subcellularLocation>
        <location evidence="8">Cytoplasm</location>
    </subcellularLocation>
</comment>
<evidence type="ECO:0000259" key="9">
    <source>
        <dbReference type="Pfam" id="PF01035"/>
    </source>
</evidence>
<dbReference type="RefSeq" id="WP_388036267.1">
    <property type="nucleotide sequence ID" value="NZ_JBHUEK010000008.1"/>
</dbReference>
<dbReference type="InterPro" id="IPR023546">
    <property type="entry name" value="MGMT"/>
</dbReference>
<dbReference type="PANTHER" id="PTHR10815:SF5">
    <property type="entry name" value="METHYLATED-DNA--PROTEIN-CYSTEINE METHYLTRANSFERASE"/>
    <property type="match status" value="1"/>
</dbReference>
<feature type="active site" description="Nucleophile; methyl group acceptor" evidence="8">
    <location>
        <position position="131"/>
    </location>
</feature>
<proteinExistence type="inferred from homology"/>
<comment type="function">
    <text evidence="8">Involved in the cellular defense against the biological effects of O6-methylguanine (O6-MeG) and O4-methylthymine (O4-MeT) in DNA. Repairs the methylated nucleobase in DNA by stoichiometrically transferring the methyl group to a cysteine residue in the enzyme. This is a suicide reaction: the enzyme is irreversibly inactivated.</text>
</comment>
<evidence type="ECO:0000256" key="8">
    <source>
        <dbReference type="HAMAP-Rule" id="MF_00772"/>
    </source>
</evidence>
<evidence type="ECO:0000256" key="4">
    <source>
        <dbReference type="ARBA" id="ARBA00022679"/>
    </source>
</evidence>
<evidence type="ECO:0000256" key="6">
    <source>
        <dbReference type="ARBA" id="ARBA00023204"/>
    </source>
</evidence>
<dbReference type="EC" id="2.1.1.63" evidence="8"/>
<dbReference type="InterPro" id="IPR008332">
    <property type="entry name" value="MethylG_MeTrfase_N"/>
</dbReference>
<feature type="domain" description="Methylated-DNA-[protein]-cysteine S-methyltransferase DNA binding" evidence="9">
    <location>
        <begin position="81"/>
        <end position="161"/>
    </location>
</feature>
<comment type="catalytic activity">
    <reaction evidence="1 8">
        <text>a 4-O-methyl-thymidine in DNA + L-cysteinyl-[protein] = a thymidine in DNA + S-methyl-L-cysteinyl-[protein]</text>
        <dbReference type="Rhea" id="RHEA:53428"/>
        <dbReference type="Rhea" id="RHEA-COMP:10131"/>
        <dbReference type="Rhea" id="RHEA-COMP:10132"/>
        <dbReference type="Rhea" id="RHEA-COMP:13555"/>
        <dbReference type="Rhea" id="RHEA-COMP:13556"/>
        <dbReference type="ChEBI" id="CHEBI:29950"/>
        <dbReference type="ChEBI" id="CHEBI:82612"/>
        <dbReference type="ChEBI" id="CHEBI:137386"/>
        <dbReference type="ChEBI" id="CHEBI:137387"/>
        <dbReference type="EC" id="2.1.1.63"/>
    </reaction>
</comment>
<name>A0ABW4ML12_9BACI</name>